<name>A0ABN8HKJ0_9BACT</name>
<dbReference type="EMBL" id="OW150024">
    <property type="protein sequence ID" value="CAH2031432.1"/>
    <property type="molecule type" value="Genomic_DNA"/>
</dbReference>
<dbReference type="InterPro" id="IPR009057">
    <property type="entry name" value="Homeodomain-like_sf"/>
</dbReference>
<dbReference type="InterPro" id="IPR052546">
    <property type="entry name" value="Transposase_8_domain"/>
</dbReference>
<reference evidence="1 2" key="1">
    <citation type="submission" date="2022-03" db="EMBL/GenBank/DDBJ databases">
        <authorList>
            <person name="Koch H."/>
        </authorList>
    </citation>
    <scope>NUCLEOTIDE SEQUENCE [LARGE SCALE GENOMIC DNA]</scope>
    <source>
        <strain evidence="1 2">G1</strain>
    </source>
</reference>
<dbReference type="PANTHER" id="PTHR33609">
    <property type="entry name" value="LOW CALCIUM RESPONSE LOCUS PROTEIN S"/>
    <property type="match status" value="1"/>
</dbReference>
<evidence type="ECO:0008006" key="3">
    <source>
        <dbReference type="Google" id="ProtNLM"/>
    </source>
</evidence>
<dbReference type="InterPro" id="IPR036388">
    <property type="entry name" value="WH-like_DNA-bd_sf"/>
</dbReference>
<dbReference type="RefSeq" id="WP_305732255.1">
    <property type="nucleotide sequence ID" value="NZ_OW150024.1"/>
</dbReference>
<dbReference type="InterPro" id="IPR002514">
    <property type="entry name" value="Transposase_8"/>
</dbReference>
<dbReference type="Proteomes" id="UP001295463">
    <property type="component" value="Chromosome"/>
</dbReference>
<dbReference type="Pfam" id="PF01527">
    <property type="entry name" value="HTH_Tnp_1"/>
    <property type="match status" value="1"/>
</dbReference>
<dbReference type="Gene3D" id="1.10.10.10">
    <property type="entry name" value="Winged helix-like DNA-binding domain superfamily/Winged helix DNA-binding domain"/>
    <property type="match status" value="1"/>
</dbReference>
<organism evidence="1 2">
    <name type="scientific">Trichlorobacter ammonificans</name>
    <dbReference type="NCBI Taxonomy" id="2916410"/>
    <lineage>
        <taxon>Bacteria</taxon>
        <taxon>Pseudomonadati</taxon>
        <taxon>Thermodesulfobacteriota</taxon>
        <taxon>Desulfuromonadia</taxon>
        <taxon>Geobacterales</taxon>
        <taxon>Geobacteraceae</taxon>
        <taxon>Trichlorobacter</taxon>
    </lineage>
</organism>
<dbReference type="SUPFAM" id="SSF46689">
    <property type="entry name" value="Homeodomain-like"/>
    <property type="match status" value="1"/>
</dbReference>
<dbReference type="PANTHER" id="PTHR33609:SF5">
    <property type="entry name" value="LOW CALCIUM RESPONSE LOCUS PROTEIN S"/>
    <property type="match status" value="1"/>
</dbReference>
<protein>
    <recommendedName>
        <fullName evidence="3">Transposase</fullName>
    </recommendedName>
</protein>
<keyword evidence="2" id="KW-1185">Reference proteome</keyword>
<gene>
    <name evidence="1" type="ORF">GEAMG1_1600</name>
</gene>
<evidence type="ECO:0000313" key="2">
    <source>
        <dbReference type="Proteomes" id="UP001295463"/>
    </source>
</evidence>
<evidence type="ECO:0000313" key="1">
    <source>
        <dbReference type="EMBL" id="CAH2031432.1"/>
    </source>
</evidence>
<proteinExistence type="predicted"/>
<accession>A0ABN8HKJ0</accession>
<sequence>MKKSRFTETQIIAILKEVESGMLVKDVCRTHGISDATYYNWKSKYGGMSVSDLKRMKEMEQELSRLKRMYADMALENRAMKDLIEKRGCPYFLKSSAHSILYTNLQAHPYEVSA</sequence>